<reference evidence="3 5" key="1">
    <citation type="submission" date="2024-01" db="EMBL/GenBank/DDBJ databases">
        <title>The complete chloroplast genome sequence of Lithospermum erythrorhizon: insights into the phylogenetic relationship among Boraginaceae species and the maternal lineages of purple gromwells.</title>
        <authorList>
            <person name="Okada T."/>
            <person name="Watanabe K."/>
        </authorList>
    </citation>
    <scope>NUCLEOTIDE SEQUENCE [LARGE SCALE GENOMIC DNA]</scope>
</reference>
<dbReference type="InterPro" id="IPR053192">
    <property type="entry name" value="Vacuole_Formation_Reg"/>
</dbReference>
<dbReference type="Pfam" id="PF03107">
    <property type="entry name" value="C1_2"/>
    <property type="match status" value="2"/>
</dbReference>
<evidence type="ECO:0000313" key="4">
    <source>
        <dbReference type="EMBL" id="GAA0173377.1"/>
    </source>
</evidence>
<dbReference type="InterPro" id="IPR046349">
    <property type="entry name" value="C1-like_sf"/>
</dbReference>
<evidence type="ECO:0000313" key="3">
    <source>
        <dbReference type="EMBL" id="GAA0171107.1"/>
    </source>
</evidence>
<comment type="caution">
    <text evidence="3">The sequence shown here is derived from an EMBL/GenBank/DDBJ whole genome shotgun (WGS) entry which is preliminary data.</text>
</comment>
<evidence type="ECO:0000256" key="1">
    <source>
        <dbReference type="ARBA" id="ARBA00022737"/>
    </source>
</evidence>
<feature type="domain" description="DC1" evidence="2">
    <location>
        <begin position="79"/>
        <end position="129"/>
    </location>
</feature>
<evidence type="ECO:0000259" key="2">
    <source>
        <dbReference type="Pfam" id="PF03107"/>
    </source>
</evidence>
<gene>
    <name evidence="3" type="ORF">LIER_43893</name>
    <name evidence="4" type="ORF">LIER_43944</name>
</gene>
<protein>
    <recommendedName>
        <fullName evidence="2">DC1 domain-containing protein</fullName>
    </recommendedName>
</protein>
<dbReference type="SUPFAM" id="SSF57889">
    <property type="entry name" value="Cysteine-rich domain"/>
    <property type="match status" value="1"/>
</dbReference>
<dbReference type="InterPro" id="IPR004146">
    <property type="entry name" value="DC1"/>
</dbReference>
<keyword evidence="1" id="KW-0677">Repeat</keyword>
<dbReference type="AlphaFoldDB" id="A0AAV3R7Y7"/>
<organism evidence="3 5">
    <name type="scientific">Lithospermum erythrorhizon</name>
    <name type="common">Purple gromwell</name>
    <name type="synonym">Lithospermum officinale var. erythrorhizon</name>
    <dbReference type="NCBI Taxonomy" id="34254"/>
    <lineage>
        <taxon>Eukaryota</taxon>
        <taxon>Viridiplantae</taxon>
        <taxon>Streptophyta</taxon>
        <taxon>Embryophyta</taxon>
        <taxon>Tracheophyta</taxon>
        <taxon>Spermatophyta</taxon>
        <taxon>Magnoliopsida</taxon>
        <taxon>eudicotyledons</taxon>
        <taxon>Gunneridae</taxon>
        <taxon>Pentapetalae</taxon>
        <taxon>asterids</taxon>
        <taxon>lamiids</taxon>
        <taxon>Boraginales</taxon>
        <taxon>Boraginaceae</taxon>
        <taxon>Boraginoideae</taxon>
        <taxon>Lithospermeae</taxon>
        <taxon>Lithospermum</taxon>
    </lineage>
</organism>
<dbReference type="EMBL" id="BAABME010042006">
    <property type="protein sequence ID" value="GAA0173377.1"/>
    <property type="molecule type" value="Genomic_DNA"/>
</dbReference>
<proteinExistence type="predicted"/>
<feature type="domain" description="DC1" evidence="2">
    <location>
        <begin position="28"/>
        <end position="72"/>
    </location>
</feature>
<dbReference type="Proteomes" id="UP001454036">
    <property type="component" value="Unassembled WGS sequence"/>
</dbReference>
<dbReference type="PANTHER" id="PTHR32410">
    <property type="entry name" value="CYSTEINE/HISTIDINE-RICH C1 DOMAIN FAMILY PROTEIN"/>
    <property type="match status" value="1"/>
</dbReference>
<sequence>MDCSISAKHAILIDLKCAALPAIMMHETHEHPLFQKEAEAEGLCYSCGVSAQYGDLIFKCISCDVYLDYNCAMLSRSIRHREHPILPKYPHHGDHPNHFMCDMCEELIHPERWLYSCIECDVSFHFNCAPRYQKHPNMKFGGKVKISSHPHILKHIREPTLKITCDDCEGKLVSIGVFECEVSALSVGDASWTR</sequence>
<dbReference type="EMBL" id="BAABME010040697">
    <property type="protein sequence ID" value="GAA0171107.1"/>
    <property type="molecule type" value="Genomic_DNA"/>
</dbReference>
<evidence type="ECO:0000313" key="5">
    <source>
        <dbReference type="Proteomes" id="UP001454036"/>
    </source>
</evidence>
<dbReference type="PANTHER" id="PTHR32410:SF216">
    <property type="entry name" value="PHORBOL-ESTER_DAG-TYPE DOMAIN-CONTAINING PROTEIN"/>
    <property type="match status" value="1"/>
</dbReference>
<keyword evidence="5" id="KW-1185">Reference proteome</keyword>
<name>A0AAV3R7Y7_LITER</name>
<accession>A0AAV3R7Y7</accession>